<evidence type="ECO:0000313" key="1">
    <source>
        <dbReference type="EMBL" id="CBY10103.1"/>
    </source>
</evidence>
<dbReference type="EMBL" id="FN653051">
    <property type="protein sequence ID" value="CBY10103.1"/>
    <property type="molecule type" value="Genomic_DNA"/>
</dbReference>
<dbReference type="Proteomes" id="UP000001307">
    <property type="component" value="Unassembled WGS sequence"/>
</dbReference>
<protein>
    <submittedName>
        <fullName evidence="1">Uncharacterized protein</fullName>
    </submittedName>
</protein>
<reference evidence="1" key="1">
    <citation type="journal article" date="2010" name="Science">
        <title>Plasticity of animal genome architecture unmasked by rapid evolution of a pelagic tunicate.</title>
        <authorList>
            <person name="Denoeud F."/>
            <person name="Henriet S."/>
            <person name="Mungpakdee S."/>
            <person name="Aury J.M."/>
            <person name="Da Silva C."/>
            <person name="Brinkmann H."/>
            <person name="Mikhaleva J."/>
            <person name="Olsen L.C."/>
            <person name="Jubin C."/>
            <person name="Canestro C."/>
            <person name="Bouquet J.M."/>
            <person name="Danks G."/>
            <person name="Poulain J."/>
            <person name="Campsteijn C."/>
            <person name="Adamski M."/>
            <person name="Cross I."/>
            <person name="Yadetie F."/>
            <person name="Muffato M."/>
            <person name="Louis A."/>
            <person name="Butcher S."/>
            <person name="Tsagkogeorga G."/>
            <person name="Konrad A."/>
            <person name="Singh S."/>
            <person name="Jensen M.F."/>
            <person name="Cong E.H."/>
            <person name="Eikeseth-Otteraa H."/>
            <person name="Noel B."/>
            <person name="Anthouard V."/>
            <person name="Porcel B.M."/>
            <person name="Kachouri-Lafond R."/>
            <person name="Nishino A."/>
            <person name="Ugolini M."/>
            <person name="Chourrout P."/>
            <person name="Nishida H."/>
            <person name="Aasland R."/>
            <person name="Huzurbazar S."/>
            <person name="Westhof E."/>
            <person name="Delsuc F."/>
            <person name="Lehrach H."/>
            <person name="Reinhardt R."/>
            <person name="Weissenbach J."/>
            <person name="Roy S.W."/>
            <person name="Artiguenave F."/>
            <person name="Postlethwait J.H."/>
            <person name="Manak J.R."/>
            <person name="Thompson E.M."/>
            <person name="Jaillon O."/>
            <person name="Du Pasquier L."/>
            <person name="Boudinot P."/>
            <person name="Liberles D.A."/>
            <person name="Volff J.N."/>
            <person name="Philippe H."/>
            <person name="Lenhard B."/>
            <person name="Roest Crollius H."/>
            <person name="Wincker P."/>
            <person name="Chourrout D."/>
        </authorList>
    </citation>
    <scope>NUCLEOTIDE SEQUENCE [LARGE SCALE GENOMIC DNA]</scope>
</reference>
<sequence>MKLTFSLLAVATARPTPTQLFEKANYELFWDFCHDELELDYEVDLNPESFIGCGKAVGNLFGYTHIGFSG</sequence>
<dbReference type="InParanoid" id="E4XHF5"/>
<keyword evidence="2" id="KW-1185">Reference proteome</keyword>
<name>E4XHF5_OIKDI</name>
<organism evidence="1">
    <name type="scientific">Oikopleura dioica</name>
    <name type="common">Tunicate</name>
    <dbReference type="NCBI Taxonomy" id="34765"/>
    <lineage>
        <taxon>Eukaryota</taxon>
        <taxon>Metazoa</taxon>
        <taxon>Chordata</taxon>
        <taxon>Tunicata</taxon>
        <taxon>Appendicularia</taxon>
        <taxon>Copelata</taxon>
        <taxon>Oikopleuridae</taxon>
        <taxon>Oikopleura</taxon>
    </lineage>
</organism>
<gene>
    <name evidence="1" type="ORF">GSOID_T00010930001</name>
</gene>
<evidence type="ECO:0000313" key="2">
    <source>
        <dbReference type="Proteomes" id="UP000001307"/>
    </source>
</evidence>
<proteinExistence type="predicted"/>
<accession>E4XHF5</accession>
<dbReference type="AlphaFoldDB" id="E4XHF5"/>